<dbReference type="EnsemblMetazoa" id="GPPI037377-RA">
    <property type="protein sequence ID" value="GPPI037377-PA"/>
    <property type="gene ID" value="GPPI037377"/>
</dbReference>
<keyword evidence="18" id="KW-0675">Receptor</keyword>
<dbReference type="FunFam" id="1.10.510.10:FF:001227">
    <property type="entry name" value="Tyrosine-protein kinase receptor"/>
    <property type="match status" value="1"/>
</dbReference>
<dbReference type="Pfam" id="PF01094">
    <property type="entry name" value="ANF_receptor"/>
    <property type="match status" value="2"/>
</dbReference>
<dbReference type="Gene3D" id="3.40.50.2300">
    <property type="match status" value="3"/>
</dbReference>
<evidence type="ECO:0000256" key="2">
    <source>
        <dbReference type="ARBA" id="ARBA00004651"/>
    </source>
</evidence>
<keyword evidence="15 26" id="KW-0472">Membrane</keyword>
<dbReference type="PROSITE" id="PS00107">
    <property type="entry name" value="PROTEIN_KINASE_ATP"/>
    <property type="match status" value="1"/>
</dbReference>
<dbReference type="GO" id="GO:0038039">
    <property type="term" value="C:G protein-coupled receptor heterodimeric complex"/>
    <property type="evidence" value="ECO:0007669"/>
    <property type="project" value="TreeGrafter"/>
</dbReference>
<dbReference type="GO" id="GO:0004965">
    <property type="term" value="F:G protein-coupled GABA receptor activity"/>
    <property type="evidence" value="ECO:0007669"/>
    <property type="project" value="InterPro"/>
</dbReference>
<feature type="region of interest" description="Disordered" evidence="25">
    <location>
        <begin position="1714"/>
        <end position="1741"/>
    </location>
</feature>
<dbReference type="PRINTS" id="PR00109">
    <property type="entry name" value="TYRKINASE"/>
</dbReference>
<keyword evidence="12 24" id="KW-0067">ATP-binding</keyword>
<sequence length="1766" mass="203033">MTMKYIQTENFTIINASSIRRPSHQILTRIFAIFLREILDIRNITIIPLEYPVTLSKDTSYEERRLRYIFNMIKQPSISMIDLEVWMPSMGYALIPRQVYEAGVSTSPRRFAWFVPQSALAKNEEIWHYSIFTNRTHSLYQNFLTDSDVLRNLSLGKDYELYVSPLCQEGCAVLIAGHRNESAFVADQIVKLNAYINVLWLGAHFRSVVNFLYRQHLTSSAYKEKKFLILHWKPSDIISAKTWGMVTMPPCEYSESSILSFCEYELKPIMKYYHKSLSYKIRLMYALRYFFVDDKHMQTLLSSVNREIISANEISERFYDSLACNWLKNNSNVYNAWISKERITLSIGGIFPIRKFSRGHQNLLQAVRVAVKAINENENILSDYNLMVYENDGECKADMVMNMFIQCFSIPYVLGILGPACSETVEPIAGVSRSTNMAVISYSAEGASFVDREAYPFFFRTIGSNHQFVDVYIKLMQQFGWQRAAALTEDGQKYGEYISHMESVMKNNDLELIVNKKFHSDITHHDMSEHLQELKRRHAKIIIADVHNKLAQMVLCEAYKLKRPSHQILTRIFAIFLREILDIRNITIIPLEYPVTLSKDTSYEERRLRYIFNMIKQPSISMIDLEVWMPSMGYALIPRQVYEAGVSTSPRRFAWFVPQSALAKNEEIWHYSIFTNRTHSLYQNFLTDSDVLRNLSLGKDYELYVSPLCQEGCAVLIAGHRNESAFVADQIVKLNAYINVLWLGAHFRSVVNFLYRQHLTSSAYKEKKFLILHWKPSDIISAKTWGMVTMPPCEYSESSILSFCEYELKPIMKYYHKSLSYKIRLMYALRYFFVDDKHMQTLLSSVNREIISANEISERFYDSLACNWLKNNSNVYNAWISKERITLSIGGIFPIRKFSRGHQNLLQAVRVAVKAINENENILSDYNLMVYENDGECKADMVMNMFIQCFSIPYVLGILGPACSETVEPIAGVSRSTNMAVISYSAEGASFVDREAYPFFFRTIGSNHQFVDVYIKLMQQFGWQRAAALTEDGQKYGEYISHMESVMKNNDLELIVNKKFHSDITHHDMSEHLQELKRRHAKIIIADVHNKLAQMVLCEAYKLKMTAYEGYVWFLPFWLSKDWSTYRLENHANCTIQELEQAFEGHFSIKHRPFGNESNLMQEGISIAEWLSSYRSDVLKESQYTAFAYDAVWVYALAADKLLREDKAAVENLRSKIVVNRFVDFIWETDFEGLSGRVRFDQGGSRLTDVVVEQWLKGKPNEIGQYHPNIINSNGYLKVEGGSLFLRNAIKWLSIKQPPDDGRYECYFSSLAQILNIGCENAVMAFTVLMCSLLAMIVTLLSFVFWKGRYDRKLKHSAKIMKNFGIDIFSPSRSIANTLDKWELPKENVVINRRLGEGAFGTVYGGEALINSENWTAVAVKTLKVGASTEDRLDFLSEAEAMKRFNHKNIVKLLGVCLQSEPIYTIMEYMLYGDLKTYLLARRHLVSETISDDSDISSKRLTMFALNISHGLDYLAQQKYVHRDIACRNCLVNAKRVVKIGDFGMARPTYESDYYRFNHKGMLPVRWMAPESLALGMFTPFSDVWGFGVVLFEIITFGSFPYQGLTNGEVLQFVKNGKTLRMPADAKPQLKGLIRACWNRNPKKRPAASEIVKYITNYPRLLTPCLDFPSACIEMADAGSDQLEFLPNSLQFSSQGSYSSLDIAEQATRAEKIKDSGFVDDDNLPEIISDSSNDPSSYSPTTVDGYSVMSPLLVPHVSCGISEAHT</sequence>
<keyword evidence="13 26" id="KW-1133">Transmembrane helix</keyword>
<dbReference type="SUPFAM" id="SSF53822">
    <property type="entry name" value="Periplasmic binding protein-like I"/>
    <property type="match status" value="2"/>
</dbReference>
<keyword evidence="4" id="KW-1003">Cell membrane</keyword>
<keyword evidence="17" id="KW-1015">Disulfide bond</keyword>
<evidence type="ECO:0000256" key="19">
    <source>
        <dbReference type="ARBA" id="ARBA00023180"/>
    </source>
</evidence>
<dbReference type="InterPro" id="IPR011009">
    <property type="entry name" value="Kinase-like_dom_sf"/>
</dbReference>
<evidence type="ECO:0000256" key="16">
    <source>
        <dbReference type="ARBA" id="ARBA00023137"/>
    </source>
</evidence>
<feature type="transmembrane region" description="Helical" evidence="26">
    <location>
        <begin position="1323"/>
        <end position="1346"/>
    </location>
</feature>
<dbReference type="GO" id="GO:0007214">
    <property type="term" value="P:gamma-aminobutyric acid signaling pathway"/>
    <property type="evidence" value="ECO:0007669"/>
    <property type="project" value="TreeGrafter"/>
</dbReference>
<dbReference type="PANTHER" id="PTHR10519:SF74">
    <property type="entry name" value="GAMMA-AMINOBUTYRIC ACID TYPE B RECEPTOR SUBUNIT 2"/>
    <property type="match status" value="1"/>
</dbReference>
<evidence type="ECO:0000256" key="1">
    <source>
        <dbReference type="ARBA" id="ARBA00004167"/>
    </source>
</evidence>
<feature type="compositionally biased region" description="Low complexity" evidence="25">
    <location>
        <begin position="1729"/>
        <end position="1740"/>
    </location>
</feature>
<dbReference type="PANTHER" id="PTHR10519">
    <property type="entry name" value="GABA-B RECEPTOR"/>
    <property type="match status" value="1"/>
</dbReference>
<evidence type="ECO:0000256" key="13">
    <source>
        <dbReference type="ARBA" id="ARBA00022989"/>
    </source>
</evidence>
<dbReference type="InterPro" id="IPR001245">
    <property type="entry name" value="Ser-Thr/Tyr_kinase_cat_dom"/>
</dbReference>
<keyword evidence="14" id="KW-0297">G-protein coupled receptor</keyword>
<dbReference type="InterPro" id="IPR017441">
    <property type="entry name" value="Protein_kinase_ATP_BS"/>
</dbReference>
<dbReference type="Proteomes" id="UP000092460">
    <property type="component" value="Unassembled WGS sequence"/>
</dbReference>
<evidence type="ECO:0000256" key="26">
    <source>
        <dbReference type="SAM" id="Phobius"/>
    </source>
</evidence>
<evidence type="ECO:0000256" key="20">
    <source>
        <dbReference type="ARBA" id="ARBA00023224"/>
    </source>
</evidence>
<dbReference type="FunFam" id="3.40.50.2300:FF:000063">
    <property type="entry name" value="Gamma-aminobutyric acid type B receptor subunit"/>
    <property type="match status" value="1"/>
</dbReference>
<evidence type="ECO:0000256" key="5">
    <source>
        <dbReference type="ARBA" id="ARBA00022553"/>
    </source>
</evidence>
<dbReference type="InterPro" id="IPR020635">
    <property type="entry name" value="Tyr_kinase_cat_dom"/>
</dbReference>
<keyword evidence="9" id="KW-0677">Repeat</keyword>
<keyword evidence="29" id="KW-1185">Reference proteome</keyword>
<evidence type="ECO:0000256" key="12">
    <source>
        <dbReference type="ARBA" id="ARBA00022840"/>
    </source>
</evidence>
<keyword evidence="19" id="KW-0325">Glycoprotein</keyword>
<dbReference type="VEuPathDB" id="VectorBase:GPPI037377"/>
<keyword evidence="7 26" id="KW-0812">Transmembrane</keyword>
<evidence type="ECO:0000256" key="4">
    <source>
        <dbReference type="ARBA" id="ARBA00022475"/>
    </source>
</evidence>
<evidence type="ECO:0000256" key="11">
    <source>
        <dbReference type="ARBA" id="ARBA00022777"/>
    </source>
</evidence>
<dbReference type="SUPFAM" id="SSF56112">
    <property type="entry name" value="Protein kinase-like (PK-like)"/>
    <property type="match status" value="1"/>
</dbReference>
<keyword evidence="8" id="KW-0732">Signal</keyword>
<feature type="domain" description="Protein kinase" evidence="27">
    <location>
        <begin position="1389"/>
        <end position="1661"/>
    </location>
</feature>
<dbReference type="EC" id="2.7.10.1" evidence="3"/>
<proteinExistence type="predicted"/>
<dbReference type="PROSITE" id="PS50011">
    <property type="entry name" value="PROTEIN_KINASE_DOM"/>
    <property type="match status" value="1"/>
</dbReference>
<evidence type="ECO:0000313" key="28">
    <source>
        <dbReference type="EnsemblMetazoa" id="GPPI037377-PA"/>
    </source>
</evidence>
<evidence type="ECO:0000256" key="25">
    <source>
        <dbReference type="SAM" id="MobiDB-lite"/>
    </source>
</evidence>
<keyword evidence="16" id="KW-0829">Tyrosine-protein kinase</keyword>
<feature type="binding site" evidence="24">
    <location>
        <position position="1421"/>
    </location>
    <ligand>
        <name>ATP</name>
        <dbReference type="ChEBI" id="CHEBI:30616"/>
    </ligand>
</feature>
<evidence type="ECO:0000313" key="29">
    <source>
        <dbReference type="Proteomes" id="UP000092460"/>
    </source>
</evidence>
<dbReference type="EMBL" id="JXJN01018612">
    <property type="status" value="NOT_ANNOTATED_CDS"/>
    <property type="molecule type" value="Genomic_DNA"/>
</dbReference>
<comment type="function">
    <text evidence="22">Receptor for basic fibroblast growth factor.</text>
</comment>
<name>A0A1B0BQF9_9MUSC</name>
<evidence type="ECO:0000256" key="22">
    <source>
        <dbReference type="ARBA" id="ARBA00056965"/>
    </source>
</evidence>
<keyword evidence="21" id="KW-0393">Immunoglobulin domain</keyword>
<evidence type="ECO:0000259" key="27">
    <source>
        <dbReference type="PROSITE" id="PS50011"/>
    </source>
</evidence>
<comment type="subcellular location">
    <subcellularLocation>
        <location evidence="2">Cell membrane</location>
        <topology evidence="2">Multi-pass membrane protein</topology>
    </subcellularLocation>
    <subcellularLocation>
        <location evidence="1">Membrane</location>
        <topology evidence="1">Single-pass membrane protein</topology>
    </subcellularLocation>
</comment>
<dbReference type="CDD" id="cd06366">
    <property type="entry name" value="PBP1_GABAb_receptor"/>
    <property type="match status" value="1"/>
</dbReference>
<evidence type="ECO:0000256" key="14">
    <source>
        <dbReference type="ARBA" id="ARBA00023040"/>
    </source>
</evidence>
<evidence type="ECO:0000256" key="15">
    <source>
        <dbReference type="ARBA" id="ARBA00023136"/>
    </source>
</evidence>
<reference evidence="29" key="1">
    <citation type="submission" date="2015-01" db="EMBL/GenBank/DDBJ databases">
        <authorList>
            <person name="Aksoy S."/>
            <person name="Warren W."/>
            <person name="Wilson R.K."/>
        </authorList>
    </citation>
    <scope>NUCLEOTIDE SEQUENCE [LARGE SCALE GENOMIC DNA]</scope>
    <source>
        <strain evidence="29">IAEA</strain>
    </source>
</reference>
<accession>A0A1B0BQF9</accession>
<dbReference type="FunFam" id="3.30.200.20:FF:000593">
    <property type="entry name" value="Predicted protein"/>
    <property type="match status" value="1"/>
</dbReference>
<dbReference type="Pfam" id="PF07714">
    <property type="entry name" value="PK_Tyr_Ser-Thr"/>
    <property type="match status" value="1"/>
</dbReference>
<dbReference type="InterPro" id="IPR008266">
    <property type="entry name" value="Tyr_kinase_AS"/>
</dbReference>
<dbReference type="GO" id="GO:0004714">
    <property type="term" value="F:transmembrane receptor protein tyrosine kinase activity"/>
    <property type="evidence" value="ECO:0007669"/>
    <property type="project" value="UniProtKB-EC"/>
</dbReference>
<evidence type="ECO:0000256" key="7">
    <source>
        <dbReference type="ARBA" id="ARBA00022692"/>
    </source>
</evidence>
<dbReference type="InterPro" id="IPR000719">
    <property type="entry name" value="Prot_kinase_dom"/>
</dbReference>
<evidence type="ECO:0000256" key="3">
    <source>
        <dbReference type="ARBA" id="ARBA00011902"/>
    </source>
</evidence>
<dbReference type="InterPro" id="IPR028082">
    <property type="entry name" value="Peripla_BP_I"/>
</dbReference>
<evidence type="ECO:0000256" key="6">
    <source>
        <dbReference type="ARBA" id="ARBA00022679"/>
    </source>
</evidence>
<reference evidence="28" key="2">
    <citation type="submission" date="2020-05" db="UniProtKB">
        <authorList>
            <consortium name="EnsemblMetazoa"/>
        </authorList>
    </citation>
    <scope>IDENTIFICATION</scope>
    <source>
        <strain evidence="28">IAEA</strain>
    </source>
</reference>
<evidence type="ECO:0000256" key="24">
    <source>
        <dbReference type="PROSITE-ProRule" id="PRU10141"/>
    </source>
</evidence>
<evidence type="ECO:0000256" key="9">
    <source>
        <dbReference type="ARBA" id="ARBA00022737"/>
    </source>
</evidence>
<evidence type="ECO:0000256" key="8">
    <source>
        <dbReference type="ARBA" id="ARBA00022729"/>
    </source>
</evidence>
<dbReference type="SMART" id="SM00219">
    <property type="entry name" value="TyrKc"/>
    <property type="match status" value="1"/>
</dbReference>
<evidence type="ECO:0000256" key="10">
    <source>
        <dbReference type="ARBA" id="ARBA00022741"/>
    </source>
</evidence>
<keyword evidence="20" id="KW-0807">Transducer</keyword>
<keyword evidence="10 24" id="KW-0547">Nucleotide-binding</keyword>
<keyword evidence="5" id="KW-0597">Phosphoprotein</keyword>
<dbReference type="InterPro" id="IPR002455">
    <property type="entry name" value="GPCR3_GABA-B"/>
</dbReference>
<dbReference type="CDD" id="cd00192">
    <property type="entry name" value="PTKc"/>
    <property type="match status" value="1"/>
</dbReference>
<dbReference type="STRING" id="67801.A0A1B0BQF9"/>
<evidence type="ECO:0000256" key="17">
    <source>
        <dbReference type="ARBA" id="ARBA00023157"/>
    </source>
</evidence>
<keyword evidence="6" id="KW-0808">Transferase</keyword>
<protein>
    <recommendedName>
        <fullName evidence="23">Gamma-aminobutyric acid type B receptor subunit 2</fullName>
        <ecNumber evidence="3">2.7.10.1</ecNumber>
    </recommendedName>
</protein>
<evidence type="ECO:0000256" key="21">
    <source>
        <dbReference type="ARBA" id="ARBA00023319"/>
    </source>
</evidence>
<evidence type="ECO:0000256" key="23">
    <source>
        <dbReference type="ARBA" id="ARBA00073785"/>
    </source>
</evidence>
<dbReference type="Gene3D" id="3.30.200.20">
    <property type="entry name" value="Phosphorylase Kinase, domain 1"/>
    <property type="match status" value="1"/>
</dbReference>
<dbReference type="Gene3D" id="1.10.510.10">
    <property type="entry name" value="Transferase(Phosphotransferase) domain 1"/>
    <property type="match status" value="1"/>
</dbReference>
<dbReference type="InterPro" id="IPR001828">
    <property type="entry name" value="ANF_lig-bd_rcpt"/>
</dbReference>
<dbReference type="PROSITE" id="PS00109">
    <property type="entry name" value="PROTEIN_KINASE_TYR"/>
    <property type="match status" value="1"/>
</dbReference>
<organism evidence="28 29">
    <name type="scientific">Glossina palpalis gambiensis</name>
    <dbReference type="NCBI Taxonomy" id="67801"/>
    <lineage>
        <taxon>Eukaryota</taxon>
        <taxon>Metazoa</taxon>
        <taxon>Ecdysozoa</taxon>
        <taxon>Arthropoda</taxon>
        <taxon>Hexapoda</taxon>
        <taxon>Insecta</taxon>
        <taxon>Pterygota</taxon>
        <taxon>Neoptera</taxon>
        <taxon>Endopterygota</taxon>
        <taxon>Diptera</taxon>
        <taxon>Brachycera</taxon>
        <taxon>Muscomorpha</taxon>
        <taxon>Hippoboscoidea</taxon>
        <taxon>Glossinidae</taxon>
        <taxon>Glossina</taxon>
    </lineage>
</organism>
<keyword evidence="11" id="KW-0418">Kinase</keyword>
<evidence type="ECO:0000256" key="18">
    <source>
        <dbReference type="ARBA" id="ARBA00023170"/>
    </source>
</evidence>
<dbReference type="GO" id="GO:0005524">
    <property type="term" value="F:ATP binding"/>
    <property type="evidence" value="ECO:0007669"/>
    <property type="project" value="UniProtKB-UniRule"/>
</dbReference>